<name>A0ABQ9HTD4_9NEOP</name>
<evidence type="ECO:0000313" key="2">
    <source>
        <dbReference type="Proteomes" id="UP001159363"/>
    </source>
</evidence>
<comment type="caution">
    <text evidence="1">The sequence shown here is derived from an EMBL/GenBank/DDBJ whole genome shotgun (WGS) entry which is preliminary data.</text>
</comment>
<dbReference type="EMBL" id="JARBHB010000004">
    <property type="protein sequence ID" value="KAJ8887641.1"/>
    <property type="molecule type" value="Genomic_DNA"/>
</dbReference>
<accession>A0ABQ9HTD4</accession>
<dbReference type="Proteomes" id="UP001159363">
    <property type="component" value="Chromosome X"/>
</dbReference>
<gene>
    <name evidence="1" type="ORF">PR048_013859</name>
</gene>
<dbReference type="Pfam" id="PF03564">
    <property type="entry name" value="DUF1759"/>
    <property type="match status" value="1"/>
</dbReference>
<dbReference type="InterPro" id="IPR005312">
    <property type="entry name" value="DUF1759"/>
</dbReference>
<reference evidence="1 2" key="1">
    <citation type="submission" date="2023-02" db="EMBL/GenBank/DDBJ databases">
        <title>LHISI_Scaffold_Assembly.</title>
        <authorList>
            <person name="Stuart O.P."/>
            <person name="Cleave R."/>
            <person name="Magrath M.J.L."/>
            <person name="Mikheyev A.S."/>
        </authorList>
    </citation>
    <scope>NUCLEOTIDE SEQUENCE [LARGE SCALE GENOMIC DNA]</scope>
    <source>
        <strain evidence="1">Daus_M_001</strain>
        <tissue evidence="1">Leg muscle</tissue>
    </source>
</reference>
<keyword evidence="2" id="KW-1185">Reference proteome</keyword>
<organism evidence="1 2">
    <name type="scientific">Dryococelus australis</name>
    <dbReference type="NCBI Taxonomy" id="614101"/>
    <lineage>
        <taxon>Eukaryota</taxon>
        <taxon>Metazoa</taxon>
        <taxon>Ecdysozoa</taxon>
        <taxon>Arthropoda</taxon>
        <taxon>Hexapoda</taxon>
        <taxon>Insecta</taxon>
        <taxon>Pterygota</taxon>
        <taxon>Neoptera</taxon>
        <taxon>Polyneoptera</taxon>
        <taxon>Phasmatodea</taxon>
        <taxon>Verophasmatodea</taxon>
        <taxon>Anareolatae</taxon>
        <taxon>Phasmatidae</taxon>
        <taxon>Eurycanthinae</taxon>
        <taxon>Dryococelus</taxon>
    </lineage>
</organism>
<evidence type="ECO:0000313" key="1">
    <source>
        <dbReference type="EMBL" id="KAJ8887641.1"/>
    </source>
</evidence>
<proteinExistence type="predicted"/>
<sequence length="194" mass="21975">MESLLAKKKVFKANITHAEKAVSKVKRGEKCAIAVHMQRIEFMMAETDKLLANICMEAKNEEEYNTNEEELGDAQERLTALMIRLAENGVILPKLQLPVFSGNLQRWISSKDPFEAADHQNYNFTGAQKDYKGLLHNEAVSLIKSVPVNSANYIEAWTNLNARYEKKSELIDSTLKQLFSQPAVNMNMFECCGD</sequence>
<protein>
    <submittedName>
        <fullName evidence="1">Uncharacterized protein</fullName>
    </submittedName>
</protein>